<keyword evidence="5" id="KW-1185">Reference proteome</keyword>
<feature type="transmembrane region" description="Helical" evidence="3">
    <location>
        <begin position="159"/>
        <end position="180"/>
    </location>
</feature>
<dbReference type="Pfam" id="PF00805">
    <property type="entry name" value="Pentapeptide"/>
    <property type="match status" value="2"/>
</dbReference>
<evidence type="ECO:0000313" key="4">
    <source>
        <dbReference type="EMBL" id="AKJ95467.1"/>
    </source>
</evidence>
<keyword evidence="3" id="KW-0812">Transmembrane</keyword>
<dbReference type="Gene3D" id="2.160.20.80">
    <property type="entry name" value="E3 ubiquitin-protein ligase SopA"/>
    <property type="match status" value="1"/>
</dbReference>
<evidence type="ECO:0000256" key="1">
    <source>
        <dbReference type="ARBA" id="ARBA00022737"/>
    </source>
</evidence>
<dbReference type="SUPFAM" id="SSF141571">
    <property type="entry name" value="Pentapeptide repeat-like"/>
    <property type="match status" value="1"/>
</dbReference>
<keyword evidence="3" id="KW-1133">Transmembrane helix</keyword>
<dbReference type="InterPro" id="IPR001646">
    <property type="entry name" value="5peptide_repeat"/>
</dbReference>
<organism evidence="4 5">
    <name type="scientific">Thioalkalivibrio versutus</name>
    <dbReference type="NCBI Taxonomy" id="106634"/>
    <lineage>
        <taxon>Bacteria</taxon>
        <taxon>Pseudomonadati</taxon>
        <taxon>Pseudomonadota</taxon>
        <taxon>Gammaproteobacteria</taxon>
        <taxon>Chromatiales</taxon>
        <taxon>Ectothiorhodospiraceae</taxon>
        <taxon>Thioalkalivibrio</taxon>
    </lineage>
</organism>
<dbReference type="STRING" id="106634.TVD_08910"/>
<accession>A0A0G3G7J5</accession>
<feature type="region of interest" description="Disordered" evidence="2">
    <location>
        <begin position="78"/>
        <end position="135"/>
    </location>
</feature>
<keyword evidence="1" id="KW-0677">Repeat</keyword>
<name>A0A0G3G7J5_9GAMM</name>
<proteinExistence type="predicted"/>
<dbReference type="Proteomes" id="UP000064201">
    <property type="component" value="Chromosome"/>
</dbReference>
<gene>
    <name evidence="4" type="ORF">TVD_08910</name>
</gene>
<dbReference type="RefSeq" id="WP_047251393.1">
    <property type="nucleotide sequence ID" value="NZ_CP011367.1"/>
</dbReference>
<evidence type="ECO:0000313" key="5">
    <source>
        <dbReference type="Proteomes" id="UP000064201"/>
    </source>
</evidence>
<dbReference type="OrthoDB" id="7304622at2"/>
<feature type="compositionally biased region" description="Basic and acidic residues" evidence="2">
    <location>
        <begin position="1"/>
        <end position="14"/>
    </location>
</feature>
<dbReference type="PANTHER" id="PTHR47485">
    <property type="entry name" value="THYLAKOID LUMENAL 17.4 KDA PROTEIN, CHLOROPLASTIC"/>
    <property type="match status" value="1"/>
</dbReference>
<dbReference type="PATRIC" id="fig|106634.4.peg.1821"/>
<dbReference type="KEGG" id="tvr:TVD_08910"/>
<dbReference type="AlphaFoldDB" id="A0A0G3G7J5"/>
<dbReference type="EMBL" id="CP011367">
    <property type="protein sequence ID" value="AKJ95467.1"/>
    <property type="molecule type" value="Genomic_DNA"/>
</dbReference>
<feature type="region of interest" description="Disordered" evidence="2">
    <location>
        <begin position="1"/>
        <end position="25"/>
    </location>
</feature>
<keyword evidence="3" id="KW-0472">Membrane</keyword>
<feature type="compositionally biased region" description="Basic and acidic residues" evidence="2">
    <location>
        <begin position="86"/>
        <end position="126"/>
    </location>
</feature>
<protein>
    <submittedName>
        <fullName evidence="4">Pentapeptide repeat-containing protein</fullName>
    </submittedName>
</protein>
<sequence>MTSDNPDPRPDAKDPPPGTGDGRHELWFTRRDDQVCGPYPQRSIGRFLILGRLRPDDQVSLDRETWWRIDQRPHLIPEELQNAHTPEGRERLNQARLREDERRRERRDDNPPAEIRERRKGDRRCPESPATISHRQQWAEILERPAPPWSEWVRGPRPWIAGGLAVTLAIGLLLAFGIAFERDSGPDCEQAAGPGVNWNYCDKAGADLRGADLTGASLHSTRLAGARLHGARLTDADLRFADLALAGLEGANLAGANLTGADLIQARLVDANLENANLAHANLTGAELSGARLDAAYLSRSIWTDGRICARDSVGSCD</sequence>
<dbReference type="PANTHER" id="PTHR47485:SF1">
    <property type="entry name" value="THYLAKOID LUMENAL 17.4 KDA PROTEIN, CHLOROPLASTIC"/>
    <property type="match status" value="1"/>
</dbReference>
<evidence type="ECO:0000256" key="2">
    <source>
        <dbReference type="SAM" id="MobiDB-lite"/>
    </source>
</evidence>
<reference evidence="4 5" key="1">
    <citation type="submission" date="2015-04" db="EMBL/GenBank/DDBJ databases">
        <title>Complete Sequence for the Genome of the Thioalkalivibrio versutus D301.</title>
        <authorList>
            <person name="Mu T."/>
            <person name="Zhou J."/>
            <person name="Xu X."/>
        </authorList>
    </citation>
    <scope>NUCLEOTIDE SEQUENCE [LARGE SCALE GENOMIC DNA]</scope>
    <source>
        <strain evidence="4 5">D301</strain>
    </source>
</reference>
<evidence type="ECO:0000256" key="3">
    <source>
        <dbReference type="SAM" id="Phobius"/>
    </source>
</evidence>